<name>F4P3M3_BATDJ</name>
<dbReference type="PANTHER" id="PTHR14919">
    <property type="entry name" value="KPL2-RELATED"/>
    <property type="match status" value="1"/>
</dbReference>
<sequence>MNSLKTRPSSLDIWGPVAIDYCIESMSHILAAWINNEVGLSKPVQGECLDTSFRSGYLFGELLSKLQIHGQSMTFVNSESVDALIKNYSLLEETLHSRLNIKLSSTYALDIINGKRGAATKLLYQIKSALDELKLYNTTLKFDNHVTLACPKPLKNANHNKTYSYQHRELPNGDLISYPSSPAEQVNPLVPPIRNAKHVYHQKEVKFFSEMLKAKLKRYQFVQEDKPKFFDAVNQTPHTKKMNANLALAIKHKTTKNYNAAVKKTCKILNSDDIMSATRVHELDSSENLKSVTNLECTDLDFKPKLESPDENYSLAAKVNNEILKFEQKMGIYNLSEEAIETDPIFSKESRKSICTLSSSFNIDTIKATENSGNQFGQKIILKPIVAENQEKTKQYLAKIRNQRLEEEYSRKDREQRRRKIILNQQQAEQEMEKLNMENLVVSKLLRQSKQERRIAEQLMQIRHEKEIMHDNRVFRETQYASQRQKDYEDALTREFELSEQARIEYKEKMSQQMLQHFEILEAKRAVKHQKNLVYCHDIVNELINIAFEISDYCILNDSKQVSQRQMREWKTMFICYESVSKPSVVEIEQEMKLVENTGATAYSEGTLTEKPSTLNTDPKTTVLDDAELSDYLNSFGIWQLSAQNPVTNFLLGQLVENIMTLSAVPEAVYETVPIPCVPLRVAIIGKPFSGKITLARSLAEMYNMTLLRVDDLMKEAISVGDPAPKKLTTDAKDKNLKKKLSKQQIGAKIQLEMLEGHGPNDSMLVSLIIEALGQKPINPGGWILVGFPQTRAQAQLLEHELSGYEDPKPIKKGDLKRSKDKDKSASKNRSIIAPVDVQCGSTTVSPVSGLDCVLLLDVKNEISVSRCAGQRFDPVSGETCHIELNPPQILPGTFDRLALLDDESRAKTQLQYQLVAFENEEEQLKNWFSRFDNLKLVEAGEDVQSTFNQAVAVINQTISLKESTKSDEDAIYKENDGCNPSTFYKSSDAVQEINEDDKKTDNAKNTFEGNHVNAGIATIPGNVQPEIQSGALQVKAATPNDTIEKQKSIGVCVQSGQSKDKAPYESVLSISGNSQMDALSHHIARKCTTNGKQVPSQDLAEILTDQWTTIEETYTDTLKLTFRSIRNEQNLIAQYFFDVKTSFQKFLQRPDSMQDLIDVAQAEYNAIEDDIRSDLDTKSELHQRIEDLRDRLWEISDKRRDDAEAERLSLIEDKWTEDHSIILANTYILIMQAEVDRYLGSCQLITDYYRDSNLKPLSDMNRLQSKIHFISPSALAPIEIASILVTAHESHVAQKREGIQSASINEQVVPFQAKPTKSGNTVSSSQGQAKEKDVTKKPATGNSKTSASATATASIPAITIDQSIRHATPAQYMPLEKDPIVIDYENINFPDIQAAYEMCIGFLTQNDHGSDIPSAYIPAGERRDKKKPFEVGESKIDDAESQQSPELLKALELEEQVLRYRLERVRQKSIDHLKKFRQKSFESFILLDDWIGARFQAEMNAAKDMTNVFKEAIESEEKLLNQLTLSGEKFQVDFGKLTLEPELVMPPESPVEKSQPDQFTVLQLLHFGNQLRTLAPAGQISCKHFYDYLARAAALGSTNDFFPESYCNVDVQKFQQICYVLDPFETGYIDWRKFIILNARILPVNLSSFIDIKLDFDKLSHGTHQNQCSKYEFMQLYFWFENDFQKLEDSQLRHFDRPGKLKDALFELFSKRISSDLMSIPEALPLDSSFSLENNSTLEDQQYLDIREFLACCALDESPICGLQKAFYAFGTLDGLCTANDVYDLLHHFLNFSKSSHRLDEDSLEDPYPMISKGGMISFESFIAGCQAVGLAILSCPLYLIEDITIYNARSRPSSGFDSSKGMK</sequence>
<reference evidence="3 4" key="1">
    <citation type="submission" date="2009-12" db="EMBL/GenBank/DDBJ databases">
        <title>The draft genome of Batrachochytrium dendrobatidis.</title>
        <authorList>
            <consortium name="US DOE Joint Genome Institute (JGI-PGF)"/>
            <person name="Kuo A."/>
            <person name="Salamov A."/>
            <person name="Schmutz J."/>
            <person name="Lucas S."/>
            <person name="Pitluck S."/>
            <person name="Rosenblum E."/>
            <person name="Stajich J."/>
            <person name="Eisen M."/>
            <person name="Grigoriev I.V."/>
        </authorList>
    </citation>
    <scope>NUCLEOTIDE SEQUENCE [LARGE SCALE GENOMIC DNA]</scope>
    <source>
        <strain evidence="4">JAM81 / FGSC 10211</strain>
    </source>
</reference>
<dbReference type="GO" id="GO:0005737">
    <property type="term" value="C:cytoplasm"/>
    <property type="evidence" value="ECO:0007669"/>
    <property type="project" value="UniProtKB-ARBA"/>
</dbReference>
<feature type="compositionally biased region" description="Basic and acidic residues" evidence="1">
    <location>
        <begin position="804"/>
        <end position="826"/>
    </location>
</feature>
<evidence type="ECO:0000313" key="3">
    <source>
        <dbReference type="EMBL" id="EGF80317.1"/>
    </source>
</evidence>
<dbReference type="RefSeq" id="XP_006678922.1">
    <property type="nucleotide sequence ID" value="XM_006678859.1"/>
</dbReference>
<keyword evidence="4" id="KW-1185">Reference proteome</keyword>
<dbReference type="InParanoid" id="F4P3M3"/>
<dbReference type="SUPFAM" id="SSF52540">
    <property type="entry name" value="P-loop containing nucleoside triphosphate hydrolases"/>
    <property type="match status" value="1"/>
</dbReference>
<organism evidence="3 4">
    <name type="scientific">Batrachochytrium dendrobatidis (strain JAM81 / FGSC 10211)</name>
    <name type="common">Frog chytrid fungus</name>
    <dbReference type="NCBI Taxonomy" id="684364"/>
    <lineage>
        <taxon>Eukaryota</taxon>
        <taxon>Fungi</taxon>
        <taxon>Fungi incertae sedis</taxon>
        <taxon>Chytridiomycota</taxon>
        <taxon>Chytridiomycota incertae sedis</taxon>
        <taxon>Chytridiomycetes</taxon>
        <taxon>Rhizophydiales</taxon>
        <taxon>Rhizophydiales incertae sedis</taxon>
        <taxon>Batrachochytrium</taxon>
    </lineage>
</organism>
<gene>
    <name evidence="3" type="ORF">BATDEDRAFT_24779</name>
</gene>
<proteinExistence type="predicted"/>
<dbReference type="InterPro" id="IPR001715">
    <property type="entry name" value="CH_dom"/>
</dbReference>
<dbReference type="InterPro" id="IPR052634">
    <property type="entry name" value="Sperm_flagellar-bone_growth"/>
</dbReference>
<dbReference type="STRING" id="684364.F4P3M3"/>
<dbReference type="InterPro" id="IPR036872">
    <property type="entry name" value="CH_dom_sf"/>
</dbReference>
<dbReference type="HOGENOM" id="CLU_002424_1_0_1"/>
<dbReference type="InterPro" id="IPR010441">
    <property type="entry name" value="CH_2"/>
</dbReference>
<accession>F4P3M3</accession>
<dbReference type="InterPro" id="IPR027417">
    <property type="entry name" value="P-loop_NTPase"/>
</dbReference>
<feature type="compositionally biased region" description="Polar residues" evidence="1">
    <location>
        <begin position="1316"/>
        <end position="1329"/>
    </location>
</feature>
<dbReference type="EMBL" id="GL882884">
    <property type="protein sequence ID" value="EGF80317.1"/>
    <property type="molecule type" value="Genomic_DNA"/>
</dbReference>
<dbReference type="Gene3D" id="3.40.50.300">
    <property type="entry name" value="P-loop containing nucleotide triphosphate hydrolases"/>
    <property type="match status" value="1"/>
</dbReference>
<dbReference type="PROSITE" id="PS50021">
    <property type="entry name" value="CH"/>
    <property type="match status" value="1"/>
</dbReference>
<protein>
    <recommendedName>
        <fullName evidence="2">Calponin-homology (CH) domain-containing protein</fullName>
    </recommendedName>
</protein>
<feature type="region of interest" description="Disordered" evidence="1">
    <location>
        <begin position="804"/>
        <end position="828"/>
    </location>
</feature>
<dbReference type="Pfam" id="PF22946">
    <property type="entry name" value="SPEF2_D5"/>
    <property type="match status" value="1"/>
</dbReference>
<dbReference type="Pfam" id="PF24082">
    <property type="entry name" value="SPEF2_C"/>
    <property type="match status" value="1"/>
</dbReference>
<evidence type="ECO:0000259" key="2">
    <source>
        <dbReference type="PROSITE" id="PS50021"/>
    </source>
</evidence>
<dbReference type="OrthoDB" id="62528at2759"/>
<dbReference type="Gene3D" id="1.10.418.10">
    <property type="entry name" value="Calponin-like domain"/>
    <property type="match status" value="1"/>
</dbReference>
<dbReference type="PANTHER" id="PTHR14919:SF0">
    <property type="entry name" value="SPERM FLAGELLAR PROTEIN 2"/>
    <property type="match status" value="1"/>
</dbReference>
<feature type="region of interest" description="Disordered" evidence="1">
    <location>
        <begin position="1314"/>
        <end position="1352"/>
    </location>
</feature>
<dbReference type="InterPro" id="IPR054517">
    <property type="entry name" value="SPEF2_D5"/>
</dbReference>
<feature type="domain" description="Calponin-homology (CH)" evidence="2">
    <location>
        <begin position="24"/>
        <end position="131"/>
    </location>
</feature>
<dbReference type="Proteomes" id="UP000007241">
    <property type="component" value="Unassembled WGS sequence"/>
</dbReference>
<dbReference type="Pfam" id="PF06294">
    <property type="entry name" value="CH_2"/>
    <property type="match status" value="1"/>
</dbReference>
<dbReference type="OMA" id="IMETKQQ"/>
<evidence type="ECO:0000313" key="4">
    <source>
        <dbReference type="Proteomes" id="UP000007241"/>
    </source>
</evidence>
<dbReference type="InterPro" id="IPR056199">
    <property type="entry name" value="SPEF2_C"/>
</dbReference>
<evidence type="ECO:0000256" key="1">
    <source>
        <dbReference type="SAM" id="MobiDB-lite"/>
    </source>
</evidence>
<dbReference type="GeneID" id="18238592"/>